<dbReference type="NCBIfam" id="NF047561">
    <property type="entry name" value="orf58_phage_fam"/>
    <property type="match status" value="1"/>
</dbReference>
<evidence type="ECO:0000313" key="1">
    <source>
        <dbReference type="EMBL" id="DAE18780.1"/>
    </source>
</evidence>
<dbReference type="EMBL" id="BK015663">
    <property type="protein sequence ID" value="DAE18780.1"/>
    <property type="molecule type" value="Genomic_DNA"/>
</dbReference>
<organism evidence="1">
    <name type="scientific">Myoviridae sp. ctK7P4</name>
    <dbReference type="NCBI Taxonomy" id="2825080"/>
    <lineage>
        <taxon>Viruses</taxon>
        <taxon>Duplodnaviria</taxon>
        <taxon>Heunggongvirae</taxon>
        <taxon>Uroviricota</taxon>
        <taxon>Caudoviricetes</taxon>
    </lineage>
</organism>
<sequence length="330" mass="36213">MMSEANYPQWLRYFRLIVQTGNGQEALDLSNFRCKFHITQAIVGKPCTAEINVYNVTTETIDRIQASVNAVVKHKHMKVIIEAGYQESHSLIFQGDLWWKSTGRESETDTYMRLIAATGDRAHQYAVCNASLPKGSTQADVYDAVVTSMKPYGVSSPKKPDFMEGRLLRGKVIFKMAADAMQGVADTNAFEWGYGTEGVTTIRKDMTYKKTEDVVVLNANTGLVGRPTVTVDGVEAQCLLQPRIDVGSLVLIDNNSIQGGDYDTAVDADLMSQQAATGGFISGDGLYRVLSREHVGDTRGNEWYTKMVCAGVNAAQTPMNSTALNNIPNL</sequence>
<proteinExistence type="predicted"/>
<dbReference type="Pfam" id="PF22759">
    <property type="entry name" value="E217_GP41"/>
    <property type="match status" value="1"/>
</dbReference>
<reference evidence="1" key="1">
    <citation type="journal article" date="2021" name="Proc. Natl. Acad. Sci. U.S.A.">
        <title>A Catalog of Tens of Thousands of Viruses from Human Metagenomes Reveals Hidden Associations with Chronic Diseases.</title>
        <authorList>
            <person name="Tisza M.J."/>
            <person name="Buck C.B."/>
        </authorList>
    </citation>
    <scope>NUCLEOTIDE SEQUENCE</scope>
    <source>
        <strain evidence="1">CtK7P4</strain>
    </source>
</reference>
<dbReference type="InterPro" id="IPR054496">
    <property type="entry name" value="E217_GP41"/>
</dbReference>
<protein>
    <submittedName>
        <fullName evidence="1">Tail protein</fullName>
    </submittedName>
</protein>
<accession>A0A8S5QJS1</accession>
<name>A0A8S5QJS1_9CAUD</name>